<dbReference type="InterPro" id="IPR011011">
    <property type="entry name" value="Znf_FYVE_PHD"/>
</dbReference>
<evidence type="ECO:0000313" key="11">
    <source>
        <dbReference type="Proteomes" id="UP001189624"/>
    </source>
</evidence>
<dbReference type="InterPro" id="IPR016181">
    <property type="entry name" value="Acyl_CoA_acyltransferase"/>
</dbReference>
<dbReference type="GO" id="GO:0005634">
    <property type="term" value="C:nucleus"/>
    <property type="evidence" value="ECO:0007669"/>
    <property type="project" value="UniProtKB-SubCell"/>
</dbReference>
<dbReference type="PANTHER" id="PTHR46309:SF5">
    <property type="entry name" value="GNAT FAMILY ACETYLTRANSFERASE"/>
    <property type="match status" value="1"/>
</dbReference>
<evidence type="ECO:0000256" key="4">
    <source>
        <dbReference type="ARBA" id="ARBA00022833"/>
    </source>
</evidence>
<reference evidence="10" key="1">
    <citation type="submission" date="2023-10" db="EMBL/GenBank/DDBJ databases">
        <authorList>
            <person name="Domelevo Entfellner J.-B."/>
        </authorList>
    </citation>
    <scope>NUCLEOTIDE SEQUENCE</scope>
</reference>
<dbReference type="GO" id="GO:0003714">
    <property type="term" value="F:transcription corepressor activity"/>
    <property type="evidence" value="ECO:0007669"/>
    <property type="project" value="InterPro"/>
</dbReference>
<feature type="compositionally biased region" description="Basic and acidic residues" evidence="7">
    <location>
        <begin position="402"/>
        <end position="411"/>
    </location>
</feature>
<dbReference type="Pfam" id="PF00628">
    <property type="entry name" value="PHD"/>
    <property type="match status" value="1"/>
</dbReference>
<evidence type="ECO:0008006" key="12">
    <source>
        <dbReference type="Google" id="ProtNLM"/>
    </source>
</evidence>
<evidence type="ECO:0000256" key="2">
    <source>
        <dbReference type="ARBA" id="ARBA00022723"/>
    </source>
</evidence>
<dbReference type="SUPFAM" id="SSF55729">
    <property type="entry name" value="Acyl-CoA N-acyltransferases (Nat)"/>
    <property type="match status" value="1"/>
</dbReference>
<dbReference type="CDD" id="cd04301">
    <property type="entry name" value="NAT_SF"/>
    <property type="match status" value="1"/>
</dbReference>
<keyword evidence="2" id="KW-0479">Metal-binding</keyword>
<dbReference type="InterPro" id="IPR000182">
    <property type="entry name" value="GNAT_dom"/>
</dbReference>
<dbReference type="GO" id="GO:0008270">
    <property type="term" value="F:zinc ion binding"/>
    <property type="evidence" value="ECO:0007669"/>
    <property type="project" value="UniProtKB-KW"/>
</dbReference>
<dbReference type="CDD" id="cd15532">
    <property type="entry name" value="PHD2_CHD_II"/>
    <property type="match status" value="1"/>
</dbReference>
<dbReference type="Gene3D" id="3.40.630.30">
    <property type="match status" value="1"/>
</dbReference>
<gene>
    <name evidence="10" type="ORF">AYBTSS11_LOCUS11272</name>
</gene>
<dbReference type="GO" id="GO:0016747">
    <property type="term" value="F:acyltransferase activity, transferring groups other than amino-acyl groups"/>
    <property type="evidence" value="ECO:0007669"/>
    <property type="project" value="InterPro"/>
</dbReference>
<accession>A0AA86SGP4</accession>
<evidence type="ECO:0000256" key="5">
    <source>
        <dbReference type="ARBA" id="ARBA00023242"/>
    </source>
</evidence>
<dbReference type="InterPro" id="IPR013083">
    <property type="entry name" value="Znf_RING/FYVE/PHD"/>
</dbReference>
<dbReference type="SMART" id="SM00249">
    <property type="entry name" value="PHD"/>
    <property type="match status" value="1"/>
</dbReference>
<dbReference type="InterPro" id="IPR056511">
    <property type="entry name" value="IDM1_C"/>
</dbReference>
<dbReference type="InterPro" id="IPR042163">
    <property type="entry name" value="PHF12"/>
</dbReference>
<dbReference type="Proteomes" id="UP001189624">
    <property type="component" value="Chromosome 3"/>
</dbReference>
<evidence type="ECO:0000259" key="9">
    <source>
        <dbReference type="PROSITE" id="PS51186"/>
    </source>
</evidence>
<evidence type="ECO:0000256" key="7">
    <source>
        <dbReference type="SAM" id="MobiDB-lite"/>
    </source>
</evidence>
<feature type="region of interest" description="Disordered" evidence="7">
    <location>
        <begin position="355"/>
        <end position="508"/>
    </location>
</feature>
<keyword evidence="4" id="KW-0862">Zinc</keyword>
<proteinExistence type="predicted"/>
<dbReference type="InterPro" id="IPR019787">
    <property type="entry name" value="Znf_PHD-finger"/>
</dbReference>
<dbReference type="PROSITE" id="PS50016">
    <property type="entry name" value="ZF_PHD_2"/>
    <property type="match status" value="1"/>
</dbReference>
<feature type="domain" description="PHD-type" evidence="8">
    <location>
        <begin position="621"/>
        <end position="666"/>
    </location>
</feature>
<feature type="compositionally biased region" description="Basic and acidic residues" evidence="7">
    <location>
        <begin position="364"/>
        <end position="374"/>
    </location>
</feature>
<feature type="compositionally biased region" description="Polar residues" evidence="7">
    <location>
        <begin position="473"/>
        <end position="493"/>
    </location>
</feature>
<name>A0AA86SGP4_9FABA</name>
<feature type="domain" description="N-acetyltransferase" evidence="9">
    <location>
        <begin position="781"/>
        <end position="928"/>
    </location>
</feature>
<keyword evidence="5" id="KW-0539">Nucleus</keyword>
<dbReference type="InterPro" id="IPR032308">
    <property type="entry name" value="TDBD"/>
</dbReference>
<sequence>MDLIARGGHDGGNTISYPQREMETVLVDLAVDLNARHGQGCGQGETPTTLGTLRAMETKMIVSSEDFTAGSTTLSTPRAMETINVESSGGLNARHGQSCGQDETTTLGTPRAIETKMIVSSEDFTARNTKFSTSRAMEIVDVESSGSLHARHGQGCGQDEIATLGTTRAIETKMIVLSENLTVGNTSLSTPRAIDTINIESSGDLISGKTTLGTTRDIETKMIVSSEDLTIGKTSLSTPRTIETINVESSGDLIAGKTTSCITQRATEIELVDAGGDSIAEQKQDRGQGNKTKFSISRERETETVVCSVDLMGRREQISRTGGNVTSEAMKNKVAVTNEESVARYRRVYGRCVVETGPSSSEGKATDKKRDLSVPERVSSSKRGARRGIQGTWNQPTQKRARIGEQNRDICKPGPRSLMEEGPSSPERQTANKKRGSPLLERERSFKRGTKRDMQGTSSQPTKRVKIGEQNKEISNLGRSSIMENGLSSPERQTANRKRGSPSSERVRPCKKTTLSWLIDSKSINEDERVCYKSATMKKAIAGRINRGRILCSCCQEEISVWTFERHAGSDVGRPYEHIYLRRKRKSLQKCLIDVWQHARERKRRCMFLYVPKETDADQNDDVCSVCGDGGDLICCDKCPSTYHLSCINIELVSQNDWFCPYCVCKHCGLVVDLVVEKKKYYEKKEGFKCSQCDKKCHWECFEKFEKEFSKQTVDLKPSRSYCGPGCQEIYEKMRVSLGIRNDYSAKYSWRVIRLMETFKKDPAEMHLYVENNSKVAVTWMLMNEAFETIIDRKTGINVVQSVVYSCKSNLTRIDFSRFYMFVLEEDDEIIAAACIRFHGTRIAEMPFIATETSYRGQGVCRELMRVIESFLCNLKVQNLIIPSAVETSDMWKRKYNFTELSQELKKEISSYKILMFPCALRLYKDLSTSIADIKNDQVTSRLEHGPSSGILVEEKE</sequence>
<feature type="compositionally biased region" description="Basic and acidic residues" evidence="7">
    <location>
        <begin position="440"/>
        <end position="454"/>
    </location>
</feature>
<evidence type="ECO:0000256" key="6">
    <source>
        <dbReference type="PROSITE-ProRule" id="PRU00146"/>
    </source>
</evidence>
<dbReference type="Gene3D" id="3.30.40.10">
    <property type="entry name" value="Zinc/RING finger domain, C3HC4 (zinc finger)"/>
    <property type="match status" value="1"/>
</dbReference>
<dbReference type="PANTHER" id="PTHR46309">
    <property type="entry name" value="PHD FINGER PROTEIN 12"/>
    <property type="match status" value="1"/>
</dbReference>
<keyword evidence="11" id="KW-1185">Reference proteome</keyword>
<dbReference type="SUPFAM" id="SSF57903">
    <property type="entry name" value="FYVE/PHD zinc finger"/>
    <property type="match status" value="1"/>
</dbReference>
<dbReference type="PROSITE" id="PS51186">
    <property type="entry name" value="GNAT"/>
    <property type="match status" value="1"/>
</dbReference>
<evidence type="ECO:0000256" key="1">
    <source>
        <dbReference type="ARBA" id="ARBA00004123"/>
    </source>
</evidence>
<comment type="subcellular location">
    <subcellularLocation>
        <location evidence="1">Nucleus</location>
    </subcellularLocation>
</comment>
<keyword evidence="3 6" id="KW-0863">Zinc-finger</keyword>
<organism evidence="10 11">
    <name type="scientific">Sphenostylis stenocarpa</name>
    <dbReference type="NCBI Taxonomy" id="92480"/>
    <lineage>
        <taxon>Eukaryota</taxon>
        <taxon>Viridiplantae</taxon>
        <taxon>Streptophyta</taxon>
        <taxon>Embryophyta</taxon>
        <taxon>Tracheophyta</taxon>
        <taxon>Spermatophyta</taxon>
        <taxon>Magnoliopsida</taxon>
        <taxon>eudicotyledons</taxon>
        <taxon>Gunneridae</taxon>
        <taxon>Pentapetalae</taxon>
        <taxon>rosids</taxon>
        <taxon>fabids</taxon>
        <taxon>Fabales</taxon>
        <taxon>Fabaceae</taxon>
        <taxon>Papilionoideae</taxon>
        <taxon>50 kb inversion clade</taxon>
        <taxon>NPAAA clade</taxon>
        <taxon>indigoferoid/millettioid clade</taxon>
        <taxon>Phaseoleae</taxon>
        <taxon>Sphenostylis</taxon>
    </lineage>
</organism>
<protein>
    <recommendedName>
        <fullName evidence="12">PHD-type domain-containing protein</fullName>
    </recommendedName>
</protein>
<dbReference type="EMBL" id="OY731400">
    <property type="protein sequence ID" value="CAJ1943270.1"/>
    <property type="molecule type" value="Genomic_DNA"/>
</dbReference>
<evidence type="ECO:0000313" key="10">
    <source>
        <dbReference type="EMBL" id="CAJ1943270.1"/>
    </source>
</evidence>
<dbReference type="Pfam" id="PF16135">
    <property type="entry name" value="TDBD"/>
    <property type="match status" value="1"/>
</dbReference>
<dbReference type="AlphaFoldDB" id="A0AA86SGP4"/>
<dbReference type="Gramene" id="rna-AYBTSS11_LOCUS11272">
    <property type="protein sequence ID" value="CAJ1943270.1"/>
    <property type="gene ID" value="gene-AYBTSS11_LOCUS11272"/>
</dbReference>
<evidence type="ECO:0000256" key="3">
    <source>
        <dbReference type="ARBA" id="ARBA00022771"/>
    </source>
</evidence>
<evidence type="ECO:0000259" key="8">
    <source>
        <dbReference type="PROSITE" id="PS50016"/>
    </source>
</evidence>
<dbReference type="GO" id="GO:0006357">
    <property type="term" value="P:regulation of transcription by RNA polymerase II"/>
    <property type="evidence" value="ECO:0007669"/>
    <property type="project" value="TreeGrafter"/>
</dbReference>
<dbReference type="Pfam" id="PF23209">
    <property type="entry name" value="IDM1_C"/>
    <property type="match status" value="1"/>
</dbReference>
<dbReference type="InterPro" id="IPR001965">
    <property type="entry name" value="Znf_PHD"/>
</dbReference>